<dbReference type="AlphaFoldDB" id="A0A0F9TFY0"/>
<gene>
    <name evidence="1" type="ORF">LCGC14_0734050</name>
</gene>
<evidence type="ECO:0000313" key="1">
    <source>
        <dbReference type="EMBL" id="KKN40353.1"/>
    </source>
</evidence>
<dbReference type="EMBL" id="LAZR01001710">
    <property type="protein sequence ID" value="KKN40353.1"/>
    <property type="molecule type" value="Genomic_DNA"/>
</dbReference>
<reference evidence="1" key="1">
    <citation type="journal article" date="2015" name="Nature">
        <title>Complex archaea that bridge the gap between prokaryotes and eukaryotes.</title>
        <authorList>
            <person name="Spang A."/>
            <person name="Saw J.H."/>
            <person name="Jorgensen S.L."/>
            <person name="Zaremba-Niedzwiedzka K."/>
            <person name="Martijn J."/>
            <person name="Lind A.E."/>
            <person name="van Eijk R."/>
            <person name="Schleper C."/>
            <person name="Guy L."/>
            <person name="Ettema T.J."/>
        </authorList>
    </citation>
    <scope>NUCLEOTIDE SEQUENCE</scope>
</reference>
<sequence length="57" mass="6517">MLVDLTCPDCDKGFETEWLMGDTVTCPLCKTEYETDWDTNFDDDIQGPWIEGKVAKP</sequence>
<protein>
    <recommendedName>
        <fullName evidence="2">Lysine biosynthesis protein LysW</fullName>
    </recommendedName>
</protein>
<accession>A0A0F9TFY0</accession>
<comment type="caution">
    <text evidence="1">The sequence shown here is derived from an EMBL/GenBank/DDBJ whole genome shotgun (WGS) entry which is preliminary data.</text>
</comment>
<proteinExistence type="predicted"/>
<organism evidence="1">
    <name type="scientific">marine sediment metagenome</name>
    <dbReference type="NCBI Taxonomy" id="412755"/>
    <lineage>
        <taxon>unclassified sequences</taxon>
        <taxon>metagenomes</taxon>
        <taxon>ecological metagenomes</taxon>
    </lineage>
</organism>
<name>A0A0F9TFY0_9ZZZZ</name>
<evidence type="ECO:0008006" key="2">
    <source>
        <dbReference type="Google" id="ProtNLM"/>
    </source>
</evidence>